<dbReference type="PROSITE" id="PS51257">
    <property type="entry name" value="PROKAR_LIPOPROTEIN"/>
    <property type="match status" value="1"/>
</dbReference>
<dbReference type="NCBIfam" id="TIGR01533">
    <property type="entry name" value="lipo_e_P4"/>
    <property type="match status" value="1"/>
</dbReference>
<keyword evidence="3" id="KW-0449">Lipoprotein</keyword>
<evidence type="ECO:0000313" key="3">
    <source>
        <dbReference type="EMBL" id="MDR5896538.1"/>
    </source>
</evidence>
<dbReference type="PIRSF" id="PIRSF019271">
    <property type="entry name" value="Acid_Ptase_C"/>
    <property type="match status" value="1"/>
</dbReference>
<organism evidence="3 4">
    <name type="scientific">Larsenimonas suaedae</name>
    <dbReference type="NCBI Taxonomy" id="1851019"/>
    <lineage>
        <taxon>Bacteria</taxon>
        <taxon>Pseudomonadati</taxon>
        <taxon>Pseudomonadota</taxon>
        <taxon>Gammaproteobacteria</taxon>
        <taxon>Oceanospirillales</taxon>
        <taxon>Halomonadaceae</taxon>
        <taxon>Larsenimonas</taxon>
    </lineage>
</organism>
<dbReference type="PANTHER" id="PTHR31284">
    <property type="entry name" value="ACID PHOSPHATASE-LIKE PROTEIN"/>
    <property type="match status" value="1"/>
</dbReference>
<sequence length="278" mass="30864">MTLARSCTFAVMTLGLLSGCASAPPDKSASSYTNQELNEQLVMATAWMQSAAEYQALSYQAFNVARDRLDRALEYHKAGDKPLAIIVDADETIIDNSAFEAYLVGKDTAYSDELWQRWMESRQAHAMPGAVDFLNYADQKGVAVYYITNRDHVGWQATHDTLAVLGFPQLSPSRLLLKTDDSDKQARRDQALAEHKVVLLMGDNLADFRSAYDSASSRRQAAQSDQALFGRRFILLPNPTYGAWEGALYEGDWSLTPEQKSAARKAALRAWTPPNTLP</sequence>
<reference evidence="3 4" key="1">
    <citation type="submission" date="2023-04" db="EMBL/GenBank/DDBJ databases">
        <title>A long-awaited taxogenomic arrangement of the family Halomonadaceae.</title>
        <authorList>
            <person name="De La Haba R."/>
            <person name="Chuvochina M."/>
            <person name="Wittouck S."/>
            <person name="Arahal D.R."/>
            <person name="Sanchez-Porro C."/>
            <person name="Hugenholtz P."/>
            <person name="Ventosa A."/>
        </authorList>
    </citation>
    <scope>NUCLEOTIDE SEQUENCE [LARGE SCALE GENOMIC DNA]</scope>
    <source>
        <strain evidence="3 4">DSM 22428</strain>
    </source>
</reference>
<comment type="caution">
    <text evidence="3">The sequence shown here is derived from an EMBL/GenBank/DDBJ whole genome shotgun (WGS) entry which is preliminary data.</text>
</comment>
<dbReference type="Pfam" id="PF03767">
    <property type="entry name" value="Acid_phosphat_B"/>
    <property type="match status" value="1"/>
</dbReference>
<protein>
    <submittedName>
        <fullName evidence="3">5'-nucleotidase, lipoprotein e(P4) family</fullName>
    </submittedName>
</protein>
<accession>A0ABU1GX06</accession>
<dbReference type="SUPFAM" id="SSF56784">
    <property type="entry name" value="HAD-like"/>
    <property type="match status" value="1"/>
</dbReference>
<evidence type="ECO:0000313" key="4">
    <source>
        <dbReference type="Proteomes" id="UP001269375"/>
    </source>
</evidence>
<dbReference type="Proteomes" id="UP001269375">
    <property type="component" value="Unassembled WGS sequence"/>
</dbReference>
<dbReference type="Gene3D" id="3.40.50.1000">
    <property type="entry name" value="HAD superfamily/HAD-like"/>
    <property type="match status" value="1"/>
</dbReference>
<dbReference type="InterPro" id="IPR036412">
    <property type="entry name" value="HAD-like_sf"/>
</dbReference>
<gene>
    <name evidence="3" type="ORF">QC825_10675</name>
</gene>
<keyword evidence="4" id="KW-1185">Reference proteome</keyword>
<proteinExistence type="predicted"/>
<dbReference type="EMBL" id="JARWAO010000005">
    <property type="protein sequence ID" value="MDR5896538.1"/>
    <property type="molecule type" value="Genomic_DNA"/>
</dbReference>
<dbReference type="SFLD" id="SFLDG01125">
    <property type="entry name" value="C1.1:_Acid_Phosphatase_Like"/>
    <property type="match status" value="1"/>
</dbReference>
<dbReference type="SFLD" id="SFLDS00003">
    <property type="entry name" value="Haloacid_Dehalogenase"/>
    <property type="match status" value="1"/>
</dbReference>
<name>A0ABU1GX06_9GAMM</name>
<evidence type="ECO:0000256" key="1">
    <source>
        <dbReference type="ARBA" id="ARBA00022729"/>
    </source>
</evidence>
<dbReference type="PANTHER" id="PTHR31284:SF10">
    <property type="entry name" value="ACID PHOSPHATASE-LIKE PROTEIN"/>
    <property type="match status" value="1"/>
</dbReference>
<dbReference type="InterPro" id="IPR006423">
    <property type="entry name" value="Lipo_e_P4"/>
</dbReference>
<evidence type="ECO:0000256" key="2">
    <source>
        <dbReference type="SAM" id="SignalP"/>
    </source>
</evidence>
<dbReference type="RefSeq" id="WP_251594230.1">
    <property type="nucleotide sequence ID" value="NZ_JAMLJI010000003.1"/>
</dbReference>
<dbReference type="InterPro" id="IPR023214">
    <property type="entry name" value="HAD_sf"/>
</dbReference>
<keyword evidence="1 2" id="KW-0732">Signal</keyword>
<feature type="chain" id="PRO_5046982534" evidence="2">
    <location>
        <begin position="24"/>
        <end position="278"/>
    </location>
</feature>
<feature type="signal peptide" evidence="2">
    <location>
        <begin position="1"/>
        <end position="23"/>
    </location>
</feature>
<dbReference type="InterPro" id="IPR005519">
    <property type="entry name" value="Acid_phosphat_B-like"/>
</dbReference>